<evidence type="ECO:0000313" key="1">
    <source>
        <dbReference type="EMBL" id="MDM3927744.1"/>
    </source>
</evidence>
<dbReference type="EMBL" id="JASZZX010000016">
    <property type="protein sequence ID" value="MDM3927744.1"/>
    <property type="molecule type" value="Genomic_DNA"/>
</dbReference>
<gene>
    <name evidence="1" type="ORF">QRB35_17170</name>
</gene>
<reference evidence="1" key="1">
    <citation type="submission" date="2023-06" db="EMBL/GenBank/DDBJ databases">
        <title>Itaconate inhibition of nontuberculous mycobacteria.</title>
        <authorList>
            <person name="Breen P."/>
            <person name="Zimbric M."/>
            <person name="Caverly L."/>
        </authorList>
    </citation>
    <scope>NUCLEOTIDE SEQUENCE</scope>
    <source>
        <strain evidence="1">FLAC1071</strain>
    </source>
</reference>
<reference evidence="1" key="2">
    <citation type="submission" date="2023-06" db="EMBL/GenBank/DDBJ databases">
        <authorList>
            <person name="Spilker T."/>
        </authorList>
    </citation>
    <scope>NUCLEOTIDE SEQUENCE</scope>
    <source>
        <strain evidence="1">FLAC1071</strain>
    </source>
</reference>
<sequence>MAELHGTATVTLSELTTTDLDGFLDLLSERAFPNDSSRAVGLDYHIVAHTADSVTLNVSADIDPLADQ</sequence>
<protein>
    <submittedName>
        <fullName evidence="1">Uncharacterized protein</fullName>
    </submittedName>
</protein>
<dbReference type="Proteomes" id="UP001529272">
    <property type="component" value="Unassembled WGS sequence"/>
</dbReference>
<proteinExistence type="predicted"/>
<accession>A0ABT7P3A3</accession>
<organism evidence="1 2">
    <name type="scientific">Mycobacterium intracellulare subsp. chimaera</name>
    <dbReference type="NCBI Taxonomy" id="222805"/>
    <lineage>
        <taxon>Bacteria</taxon>
        <taxon>Bacillati</taxon>
        <taxon>Actinomycetota</taxon>
        <taxon>Actinomycetes</taxon>
        <taxon>Mycobacteriales</taxon>
        <taxon>Mycobacteriaceae</taxon>
        <taxon>Mycobacterium</taxon>
        <taxon>Mycobacterium avium complex (MAC)</taxon>
    </lineage>
</organism>
<evidence type="ECO:0000313" key="2">
    <source>
        <dbReference type="Proteomes" id="UP001529272"/>
    </source>
</evidence>
<dbReference type="RefSeq" id="WP_069954068.1">
    <property type="nucleotide sequence ID" value="NZ_CP012886.2"/>
</dbReference>
<comment type="caution">
    <text evidence="1">The sequence shown here is derived from an EMBL/GenBank/DDBJ whole genome shotgun (WGS) entry which is preliminary data.</text>
</comment>
<name>A0ABT7P3A3_MYCIT</name>
<keyword evidence="2" id="KW-1185">Reference proteome</keyword>